<accession>X7E658</accession>
<feature type="chain" id="PRO_5004977007" evidence="1">
    <location>
        <begin position="19"/>
        <end position="154"/>
    </location>
</feature>
<name>X7E658_9GAMM</name>
<comment type="caution">
    <text evidence="2">The sequence shown here is derived from an EMBL/GenBank/DDBJ whole genome shotgun (WGS) entry which is preliminary data.</text>
</comment>
<sequence length="154" mass="16975">MKKIIGILLLATSFSVIAVDGYKDIYIDKDKDIIIHGMLCGDDLNDLSQFQPSSVYTNTPDVEKGTYYFKSPYGEFSLTFNTTANELIMVRGLLQNGQTSKDDMVKKLCIVKYAEGLPPGVAKYVQQKVIKAGDKDLELYEAVSGSPAIGKGQY</sequence>
<evidence type="ECO:0000313" key="3">
    <source>
        <dbReference type="Proteomes" id="UP000054058"/>
    </source>
</evidence>
<proteinExistence type="predicted"/>
<keyword evidence="1" id="KW-0732">Signal</keyword>
<dbReference type="AlphaFoldDB" id="X7E658"/>
<protein>
    <submittedName>
        <fullName evidence="2">Uncharacterized protein</fullName>
    </submittedName>
</protein>
<reference evidence="2 3" key="1">
    <citation type="submission" date="2014-01" db="EMBL/GenBank/DDBJ databases">
        <title>Marinomonas ushuaiensis DSM 15871 Genome Sequencing.</title>
        <authorList>
            <person name="Lai Q."/>
            <person name="Shao Z.S."/>
        </authorList>
    </citation>
    <scope>NUCLEOTIDE SEQUENCE [LARGE SCALE GENOMIC DNA]</scope>
    <source>
        <strain evidence="2 3">DSM 15871</strain>
    </source>
</reference>
<feature type="signal peptide" evidence="1">
    <location>
        <begin position="1"/>
        <end position="18"/>
    </location>
</feature>
<dbReference type="PATRIC" id="fig|1122207.3.peg.1364"/>
<keyword evidence="3" id="KW-1185">Reference proteome</keyword>
<evidence type="ECO:0000313" key="2">
    <source>
        <dbReference type="EMBL" id="ETX11407.1"/>
    </source>
</evidence>
<dbReference type="RefSeq" id="WP_036160382.1">
    <property type="nucleotide sequence ID" value="NZ_JAMB01000004.1"/>
</dbReference>
<dbReference type="Proteomes" id="UP000054058">
    <property type="component" value="Unassembled WGS sequence"/>
</dbReference>
<dbReference type="EMBL" id="JAMB01000004">
    <property type="protein sequence ID" value="ETX11407.1"/>
    <property type="molecule type" value="Genomic_DNA"/>
</dbReference>
<dbReference type="OrthoDB" id="9841999at2"/>
<evidence type="ECO:0000256" key="1">
    <source>
        <dbReference type="SAM" id="SignalP"/>
    </source>
</evidence>
<gene>
    <name evidence="2" type="ORF">MUS1_11155</name>
</gene>
<organism evidence="2 3">
    <name type="scientific">Marinomonas ushuaiensis DSM 15871</name>
    <dbReference type="NCBI Taxonomy" id="1122207"/>
    <lineage>
        <taxon>Bacteria</taxon>
        <taxon>Pseudomonadati</taxon>
        <taxon>Pseudomonadota</taxon>
        <taxon>Gammaproteobacteria</taxon>
        <taxon>Oceanospirillales</taxon>
        <taxon>Oceanospirillaceae</taxon>
        <taxon>Marinomonas</taxon>
    </lineage>
</organism>